<keyword evidence="3" id="KW-1185">Reference proteome</keyword>
<evidence type="ECO:0000259" key="1">
    <source>
        <dbReference type="Pfam" id="PF01636"/>
    </source>
</evidence>
<dbReference type="PANTHER" id="PTHR21310:SF15">
    <property type="entry name" value="AMINOGLYCOSIDE PHOSPHOTRANSFERASE DOMAIN-CONTAINING PROTEIN"/>
    <property type="match status" value="1"/>
</dbReference>
<protein>
    <submittedName>
        <fullName evidence="2">Predicted protein</fullName>
    </submittedName>
</protein>
<dbReference type="GeneID" id="18480635"/>
<dbReference type="Gene3D" id="3.90.1200.10">
    <property type="match status" value="1"/>
</dbReference>
<sequence>MPTTHHCQCCNKNGFCKDHQVQCDVHPKVYYYRSDSTGYPKNRQEPKPQSLDLDSTEAAIFQSVTLLAKGGYNTIWLVKLHGYFEVDLSESVGQGGSQVVTRSFNEYALRLLCEDALLPYQITNEVAFKRLISTKFPHIPVPLVFFYQATDEQDTSFIAEEYIDATPLSSNWMSLTPEQKESMAKQLAKITVDFADTHFPMIGGLNPDNFQLAPTVEGAKIFKGRHKFHSKQYYPIGPYRTTKEYILACYEREISYYSHADEKDVEQNLFGPASVSNFIKQLQQKRDALAAIDMEDEPFTLVHGDFHGRNILTKGDEILGILDWEFAGSYPVSETLSGGGIDVVEAESEELDDENTLWDRKIRDLIREETVARRWEGNKIDLLLGNGNLELARARVEMSP</sequence>
<dbReference type="RefSeq" id="XP_006962275.1">
    <property type="nucleotide sequence ID" value="XM_006962213.1"/>
</dbReference>
<dbReference type="InterPro" id="IPR002575">
    <property type="entry name" value="Aminoglycoside_PTrfase"/>
</dbReference>
<feature type="domain" description="Aminoglycoside phosphotransferase" evidence="1">
    <location>
        <begin position="105"/>
        <end position="333"/>
    </location>
</feature>
<dbReference type="InterPro" id="IPR051678">
    <property type="entry name" value="AGP_Transferase"/>
</dbReference>
<proteinExistence type="predicted"/>
<dbReference type="VEuPathDB" id="FungiDB:TRIREDRAFT_103455"/>
<dbReference type="SUPFAM" id="SSF56112">
    <property type="entry name" value="Protein kinase-like (PK-like)"/>
    <property type="match status" value="1"/>
</dbReference>
<dbReference type="AlphaFoldDB" id="G0RAJ2"/>
<name>G0RAJ2_HYPJQ</name>
<dbReference type="OrthoDB" id="2906425at2759"/>
<dbReference type="InterPro" id="IPR011009">
    <property type="entry name" value="Kinase-like_dom_sf"/>
</dbReference>
<dbReference type="Proteomes" id="UP000008984">
    <property type="component" value="Unassembled WGS sequence"/>
</dbReference>
<organism evidence="3">
    <name type="scientific">Hypocrea jecorina (strain QM6a)</name>
    <name type="common">Trichoderma reesei</name>
    <dbReference type="NCBI Taxonomy" id="431241"/>
    <lineage>
        <taxon>Eukaryota</taxon>
        <taxon>Fungi</taxon>
        <taxon>Dikarya</taxon>
        <taxon>Ascomycota</taxon>
        <taxon>Pezizomycotina</taxon>
        <taxon>Sordariomycetes</taxon>
        <taxon>Hypocreomycetidae</taxon>
        <taxon>Hypocreales</taxon>
        <taxon>Hypocreaceae</taxon>
        <taxon>Trichoderma</taxon>
    </lineage>
</organism>
<gene>
    <name evidence="2" type="ORF">TRIREDRAFT_103455</name>
</gene>
<dbReference type="PANTHER" id="PTHR21310">
    <property type="entry name" value="AMINOGLYCOSIDE PHOSPHOTRANSFERASE-RELATED-RELATED"/>
    <property type="match status" value="1"/>
</dbReference>
<dbReference type="EMBL" id="GL985057">
    <property type="protein sequence ID" value="EGR51867.1"/>
    <property type="molecule type" value="Genomic_DNA"/>
</dbReference>
<dbReference type="HOGENOM" id="CLU_736022_0_0_1"/>
<evidence type="ECO:0000313" key="3">
    <source>
        <dbReference type="Proteomes" id="UP000008984"/>
    </source>
</evidence>
<accession>G0RAJ2</accession>
<reference evidence="2 3" key="1">
    <citation type="journal article" date="2008" name="Nat. Biotechnol.">
        <title>Genome sequencing and analysis of the biomass-degrading fungus Trichoderma reesei (syn. Hypocrea jecorina).</title>
        <authorList>
            <person name="Martinez D."/>
            <person name="Berka R.M."/>
            <person name="Henrissat B."/>
            <person name="Saloheimo M."/>
            <person name="Arvas M."/>
            <person name="Baker S.E."/>
            <person name="Chapman J."/>
            <person name="Chertkov O."/>
            <person name="Coutinho P.M."/>
            <person name="Cullen D."/>
            <person name="Danchin E.G."/>
            <person name="Grigoriev I.V."/>
            <person name="Harris P."/>
            <person name="Jackson M."/>
            <person name="Kubicek C.P."/>
            <person name="Han C.S."/>
            <person name="Ho I."/>
            <person name="Larrondo L.F."/>
            <person name="de Leon A.L."/>
            <person name="Magnuson J.K."/>
            <person name="Merino S."/>
            <person name="Misra M."/>
            <person name="Nelson B."/>
            <person name="Putnam N."/>
            <person name="Robbertse B."/>
            <person name="Salamov A.A."/>
            <person name="Schmoll M."/>
            <person name="Terry A."/>
            <person name="Thayer N."/>
            <person name="Westerholm-Parvinen A."/>
            <person name="Schoch C.L."/>
            <person name="Yao J."/>
            <person name="Barabote R."/>
            <person name="Nelson M.A."/>
            <person name="Detter C."/>
            <person name="Bruce D."/>
            <person name="Kuske C.R."/>
            <person name="Xie G."/>
            <person name="Richardson P."/>
            <person name="Rokhsar D.S."/>
            <person name="Lucas S.M."/>
            <person name="Rubin E.M."/>
            <person name="Dunn-Coleman N."/>
            <person name="Ward M."/>
            <person name="Brettin T.S."/>
        </authorList>
    </citation>
    <scope>NUCLEOTIDE SEQUENCE [LARGE SCALE GENOMIC DNA]</scope>
    <source>
        <strain evidence="2 3">QM6a</strain>
    </source>
</reference>
<evidence type="ECO:0000313" key="2">
    <source>
        <dbReference type="EMBL" id="EGR51867.1"/>
    </source>
</evidence>
<dbReference type="Pfam" id="PF01636">
    <property type="entry name" value="APH"/>
    <property type="match status" value="1"/>
</dbReference>
<dbReference type="KEGG" id="tre:TRIREDRAFT_103455"/>